<dbReference type="EMBL" id="BMCS01000002">
    <property type="protein sequence ID" value="GGF37959.1"/>
    <property type="molecule type" value="Genomic_DNA"/>
</dbReference>
<dbReference type="NCBIfam" id="TIGR02868">
    <property type="entry name" value="CydC"/>
    <property type="match status" value="1"/>
</dbReference>
<comment type="similarity">
    <text evidence="9">Belongs to the ABC transporter superfamily. Siderophore-Fe(3+) uptake transporter (SIUT) (TC 3.A.1.21) family.</text>
</comment>
<accession>A0ABQ1V5P3</accession>
<evidence type="ECO:0000256" key="7">
    <source>
        <dbReference type="ARBA" id="ARBA00022989"/>
    </source>
</evidence>
<evidence type="ECO:0000256" key="9">
    <source>
        <dbReference type="ARBA" id="ARBA00023455"/>
    </source>
</evidence>
<dbReference type="InterPro" id="IPR011527">
    <property type="entry name" value="ABC1_TM_dom"/>
</dbReference>
<dbReference type="PANTHER" id="PTHR24221">
    <property type="entry name" value="ATP-BINDING CASSETTE SUB-FAMILY B"/>
    <property type="match status" value="1"/>
</dbReference>
<feature type="transmembrane region" description="Helical" evidence="11">
    <location>
        <begin position="50"/>
        <end position="73"/>
    </location>
</feature>
<sequence length="566" mass="59284">MSDPLIRALRLLGLRAGPVAKSLLLGAAAAMSALALAGLSAWLITRAWQMPPVLALSVAVTAVRALGISRALLRYLERLATHDLALDAMATARARLYRALAGGSPSYSVTLRRAEIVSRSGDDIDEVGNALIRGLIPIGSAAVTAIAAVAVMAWISPWAGVAMAAAWVLAGVVAPIAAAAGAARSERDAHTARDEVAEITTTLLWHAPELVVAGRRDRLLSRAEDAERRALEAHDRGRRTESLAAAVLPAALALTTVTASLIALGMSSTSNATTIGVLILLPLSAFETAGSLIDAGRQLHRSRLASARVMDLVDGAGPVTDLSPVPRPTLPRPTLSRPIPPDVTPTVRTDGLRWGHTGTTVFGPDTDLDSIEPGDRVAIVGPSGCGKTTLLLTLAGLLDPVAGAVHTPGSTPDDAVRYFGEDGHVFATTVRENLLVSRGDAADELLHQVLGSVGLHRWVVGLPDGLDTVLDSGADAMSAGQRRRLLLARAVINPAPVLLLDEPCEHLDRTESDRLHRALLDPDSGLIAPDRTVVLVTHRLPSDTGTARVVDLGCQRRQARSRSRAA</sequence>
<keyword evidence="2" id="KW-0997">Cell inner membrane</keyword>
<dbReference type="PROSITE" id="PS00211">
    <property type="entry name" value="ABC_TRANSPORTER_1"/>
    <property type="match status" value="1"/>
</dbReference>
<dbReference type="InterPro" id="IPR014223">
    <property type="entry name" value="ABC_CydC/D"/>
</dbReference>
<feature type="domain" description="ABC transmembrane type-1" evidence="13">
    <location>
        <begin position="22"/>
        <end position="304"/>
    </location>
</feature>
<dbReference type="SUPFAM" id="SSF90123">
    <property type="entry name" value="ABC transporter transmembrane region"/>
    <property type="match status" value="1"/>
</dbReference>
<evidence type="ECO:0000256" key="5">
    <source>
        <dbReference type="ARBA" id="ARBA00022840"/>
    </source>
</evidence>
<evidence type="ECO:0000256" key="1">
    <source>
        <dbReference type="ARBA" id="ARBA00004429"/>
    </source>
</evidence>
<comment type="subcellular location">
    <subcellularLocation>
        <location evidence="1">Cell inner membrane</location>
        <topology evidence="1">Multi-pass membrane protein</topology>
    </subcellularLocation>
</comment>
<evidence type="ECO:0000313" key="15">
    <source>
        <dbReference type="Proteomes" id="UP000632454"/>
    </source>
</evidence>
<gene>
    <name evidence="14" type="primary">cydC</name>
    <name evidence="14" type="ORF">GCM10007298_37120</name>
</gene>
<dbReference type="InterPro" id="IPR003439">
    <property type="entry name" value="ABC_transporter-like_ATP-bd"/>
</dbReference>
<evidence type="ECO:0000256" key="8">
    <source>
        <dbReference type="ARBA" id="ARBA00023136"/>
    </source>
</evidence>
<dbReference type="Proteomes" id="UP000632454">
    <property type="component" value="Unassembled WGS sequence"/>
</dbReference>
<keyword evidence="2" id="KW-1003">Cell membrane</keyword>
<evidence type="ECO:0000313" key="14">
    <source>
        <dbReference type="EMBL" id="GGF37959.1"/>
    </source>
</evidence>
<dbReference type="RefSeq" id="WP_188491504.1">
    <property type="nucleotide sequence ID" value="NZ_BMCS01000002.1"/>
</dbReference>
<evidence type="ECO:0000256" key="6">
    <source>
        <dbReference type="ARBA" id="ARBA00022967"/>
    </source>
</evidence>
<feature type="transmembrane region" description="Helical" evidence="11">
    <location>
        <begin position="243"/>
        <end position="266"/>
    </location>
</feature>
<dbReference type="SMART" id="SM00382">
    <property type="entry name" value="AAA"/>
    <property type="match status" value="1"/>
</dbReference>
<keyword evidence="4" id="KW-0547">Nucleotide-binding</keyword>
<dbReference type="SUPFAM" id="SSF52540">
    <property type="entry name" value="P-loop containing nucleoside triphosphate hydrolases"/>
    <property type="match status" value="1"/>
</dbReference>
<dbReference type="PROSITE" id="PS50929">
    <property type="entry name" value="ABC_TM1F"/>
    <property type="match status" value="1"/>
</dbReference>
<feature type="transmembrane region" description="Helical" evidence="11">
    <location>
        <begin position="135"/>
        <end position="155"/>
    </location>
</feature>
<evidence type="ECO:0000256" key="10">
    <source>
        <dbReference type="SAM" id="MobiDB-lite"/>
    </source>
</evidence>
<name>A0ABQ1V5P3_9NOCA</name>
<comment type="caution">
    <text evidence="14">The sequence shown here is derived from an EMBL/GenBank/DDBJ whole genome shotgun (WGS) entry which is preliminary data.</text>
</comment>
<keyword evidence="7 11" id="KW-1133">Transmembrane helix</keyword>
<organism evidence="14 15">
    <name type="scientific">Williamsia phyllosphaerae</name>
    <dbReference type="NCBI Taxonomy" id="885042"/>
    <lineage>
        <taxon>Bacteria</taxon>
        <taxon>Bacillati</taxon>
        <taxon>Actinomycetota</taxon>
        <taxon>Actinomycetes</taxon>
        <taxon>Mycobacteriales</taxon>
        <taxon>Nocardiaceae</taxon>
        <taxon>Williamsia</taxon>
    </lineage>
</organism>
<evidence type="ECO:0000256" key="2">
    <source>
        <dbReference type="ARBA" id="ARBA00022519"/>
    </source>
</evidence>
<feature type="region of interest" description="Disordered" evidence="10">
    <location>
        <begin position="320"/>
        <end position="359"/>
    </location>
</feature>
<evidence type="ECO:0000256" key="4">
    <source>
        <dbReference type="ARBA" id="ARBA00022741"/>
    </source>
</evidence>
<reference evidence="15" key="1">
    <citation type="journal article" date="2019" name="Int. J. Syst. Evol. Microbiol.">
        <title>The Global Catalogue of Microorganisms (GCM) 10K type strain sequencing project: providing services to taxonomists for standard genome sequencing and annotation.</title>
        <authorList>
            <consortium name="The Broad Institute Genomics Platform"/>
            <consortium name="The Broad Institute Genome Sequencing Center for Infectious Disease"/>
            <person name="Wu L."/>
            <person name="Ma J."/>
        </authorList>
    </citation>
    <scope>NUCLEOTIDE SEQUENCE [LARGE SCALE GENOMIC DNA]</scope>
    <source>
        <strain evidence="15">CCM 7855</strain>
    </source>
</reference>
<proteinExistence type="inferred from homology"/>
<dbReference type="InterPro" id="IPR017871">
    <property type="entry name" value="ABC_transporter-like_CS"/>
</dbReference>
<keyword evidence="8 11" id="KW-0472">Membrane</keyword>
<feature type="transmembrane region" description="Helical" evidence="11">
    <location>
        <begin position="272"/>
        <end position="293"/>
    </location>
</feature>
<protein>
    <submittedName>
        <fullName evidence="14">Thiol reductant ABC exporter subunit CydC</fullName>
    </submittedName>
</protein>
<dbReference type="Gene3D" id="1.20.1560.10">
    <property type="entry name" value="ABC transporter type 1, transmembrane domain"/>
    <property type="match status" value="1"/>
</dbReference>
<dbReference type="InterPro" id="IPR036640">
    <property type="entry name" value="ABC1_TM_sf"/>
</dbReference>
<evidence type="ECO:0000259" key="13">
    <source>
        <dbReference type="PROSITE" id="PS50929"/>
    </source>
</evidence>
<dbReference type="InterPro" id="IPR027417">
    <property type="entry name" value="P-loop_NTPase"/>
</dbReference>
<feature type="domain" description="ABC transporter" evidence="12">
    <location>
        <begin position="347"/>
        <end position="561"/>
    </location>
</feature>
<keyword evidence="3 11" id="KW-0812">Transmembrane</keyword>
<feature type="transmembrane region" description="Helical" evidence="11">
    <location>
        <begin position="23"/>
        <end position="44"/>
    </location>
</feature>
<keyword evidence="6" id="KW-1278">Translocase</keyword>
<keyword evidence="5" id="KW-0067">ATP-binding</keyword>
<dbReference type="PANTHER" id="PTHR24221:SF654">
    <property type="entry name" value="ATP-BINDING CASSETTE SUB-FAMILY B MEMBER 6"/>
    <property type="match status" value="1"/>
</dbReference>
<dbReference type="Gene3D" id="3.40.50.300">
    <property type="entry name" value="P-loop containing nucleotide triphosphate hydrolases"/>
    <property type="match status" value="1"/>
</dbReference>
<feature type="transmembrane region" description="Helical" evidence="11">
    <location>
        <begin position="161"/>
        <end position="183"/>
    </location>
</feature>
<keyword evidence="15" id="KW-1185">Reference proteome</keyword>
<dbReference type="PROSITE" id="PS50893">
    <property type="entry name" value="ABC_TRANSPORTER_2"/>
    <property type="match status" value="1"/>
</dbReference>
<evidence type="ECO:0000256" key="3">
    <source>
        <dbReference type="ARBA" id="ARBA00022692"/>
    </source>
</evidence>
<evidence type="ECO:0000256" key="11">
    <source>
        <dbReference type="SAM" id="Phobius"/>
    </source>
</evidence>
<dbReference type="Pfam" id="PF00005">
    <property type="entry name" value="ABC_tran"/>
    <property type="match status" value="1"/>
</dbReference>
<evidence type="ECO:0000259" key="12">
    <source>
        <dbReference type="PROSITE" id="PS50893"/>
    </source>
</evidence>
<dbReference type="InterPro" id="IPR003593">
    <property type="entry name" value="AAA+_ATPase"/>
</dbReference>
<dbReference type="InterPro" id="IPR039421">
    <property type="entry name" value="Type_1_exporter"/>
</dbReference>